<protein>
    <submittedName>
        <fullName evidence="8">Thrombospondin type 1 domain-containing protein</fullName>
    </submittedName>
</protein>
<keyword evidence="1" id="KW-0420">Kringle</keyword>
<keyword evidence="5" id="KW-0472">Membrane</keyword>
<dbReference type="InterPro" id="IPR000001">
    <property type="entry name" value="Kringle"/>
</dbReference>
<evidence type="ECO:0000256" key="5">
    <source>
        <dbReference type="SAM" id="Phobius"/>
    </source>
</evidence>
<dbReference type="Pfam" id="PF19028">
    <property type="entry name" value="TSP1_spondin"/>
    <property type="match status" value="2"/>
</dbReference>
<keyword evidence="9" id="KW-1185">Reference proteome</keyword>
<dbReference type="Gene3D" id="2.40.20.10">
    <property type="entry name" value="Plasminogen Kringle 4"/>
    <property type="match status" value="1"/>
</dbReference>
<dbReference type="SUPFAM" id="SSF82895">
    <property type="entry name" value="TSP-1 type 1 repeat"/>
    <property type="match status" value="2"/>
</dbReference>
<dbReference type="InterPro" id="IPR013806">
    <property type="entry name" value="Kringle-like"/>
</dbReference>
<proteinExistence type="predicted"/>
<dbReference type="Gene3D" id="2.20.100.10">
    <property type="entry name" value="Thrombospondin type-1 (TSP1) repeat"/>
    <property type="match status" value="3"/>
</dbReference>
<dbReference type="SUPFAM" id="SSF57440">
    <property type="entry name" value="Kringle-like"/>
    <property type="match status" value="1"/>
</dbReference>
<dbReference type="Proteomes" id="UP000001460">
    <property type="component" value="Unassembled WGS sequence"/>
</dbReference>
<organism evidence="8 9">
    <name type="scientific">Cryptosporidium muris (strain RN66)</name>
    <dbReference type="NCBI Taxonomy" id="441375"/>
    <lineage>
        <taxon>Eukaryota</taxon>
        <taxon>Sar</taxon>
        <taxon>Alveolata</taxon>
        <taxon>Apicomplexa</taxon>
        <taxon>Conoidasida</taxon>
        <taxon>Coccidia</taxon>
        <taxon>Eucoccidiorida</taxon>
        <taxon>Eimeriorina</taxon>
        <taxon>Cryptosporidiidae</taxon>
        <taxon>Cryptosporidium</taxon>
    </lineage>
</organism>
<dbReference type="FunFam" id="2.20.100.10:FF:000019">
    <property type="entry name" value="Thrombospondin type 1 domain containing 7A"/>
    <property type="match status" value="1"/>
</dbReference>
<dbReference type="GeneID" id="6998040"/>
<name>B6AK11_CRYMR</name>
<dbReference type="InterPro" id="IPR039942">
    <property type="entry name" value="SBSPO"/>
</dbReference>
<dbReference type="AlphaFoldDB" id="B6AK11"/>
<dbReference type="InterPro" id="IPR038178">
    <property type="entry name" value="Kringle_sf"/>
</dbReference>
<dbReference type="RefSeq" id="XP_002142901.1">
    <property type="nucleotide sequence ID" value="XM_002142865.1"/>
</dbReference>
<dbReference type="EMBL" id="DS989742">
    <property type="protein sequence ID" value="EEA08552.1"/>
    <property type="molecule type" value="Genomic_DNA"/>
</dbReference>
<feature type="signal peptide" evidence="6">
    <location>
        <begin position="1"/>
        <end position="19"/>
    </location>
</feature>
<dbReference type="InterPro" id="IPR044004">
    <property type="entry name" value="TSP1_spondin_dom"/>
</dbReference>
<keyword evidence="2 6" id="KW-0732">Signal</keyword>
<feature type="domain" description="Kringle" evidence="7">
    <location>
        <begin position="230"/>
        <end position="314"/>
    </location>
</feature>
<dbReference type="OMA" id="WRMRTCT"/>
<evidence type="ECO:0000256" key="6">
    <source>
        <dbReference type="SAM" id="SignalP"/>
    </source>
</evidence>
<dbReference type="SMART" id="SM00130">
    <property type="entry name" value="KR"/>
    <property type="match status" value="1"/>
</dbReference>
<evidence type="ECO:0000259" key="7">
    <source>
        <dbReference type="PROSITE" id="PS50070"/>
    </source>
</evidence>
<dbReference type="eggNOG" id="KOG3539">
    <property type="taxonomic scope" value="Eukaryota"/>
</dbReference>
<dbReference type="SMART" id="SM00209">
    <property type="entry name" value="TSP1"/>
    <property type="match status" value="4"/>
</dbReference>
<dbReference type="PANTHER" id="PTHR20920">
    <property type="entry name" value="RPE-SPONDIN"/>
    <property type="match status" value="1"/>
</dbReference>
<evidence type="ECO:0000256" key="2">
    <source>
        <dbReference type="ARBA" id="ARBA00022729"/>
    </source>
</evidence>
<keyword evidence="5" id="KW-0812">Transmembrane</keyword>
<dbReference type="PROSITE" id="PS50092">
    <property type="entry name" value="TSP1"/>
    <property type="match status" value="2"/>
</dbReference>
<feature type="chain" id="PRO_5002842422" evidence="6">
    <location>
        <begin position="20"/>
        <end position="481"/>
    </location>
</feature>
<reference evidence="8" key="1">
    <citation type="submission" date="2008-06" db="EMBL/GenBank/DDBJ databases">
        <authorList>
            <person name="Lorenzi H."/>
            <person name="Inman J."/>
            <person name="Miller J."/>
            <person name="Schobel S."/>
            <person name="Amedeo P."/>
            <person name="Caler E.V."/>
            <person name="da Silva J."/>
        </authorList>
    </citation>
    <scope>NUCLEOTIDE SEQUENCE [LARGE SCALE GENOMIC DNA]</scope>
    <source>
        <strain evidence="8">RN66</strain>
    </source>
</reference>
<dbReference type="STRING" id="441375.B6AK11"/>
<evidence type="ECO:0000256" key="4">
    <source>
        <dbReference type="ARBA" id="ARBA00023180"/>
    </source>
</evidence>
<evidence type="ECO:0000313" key="8">
    <source>
        <dbReference type="EMBL" id="EEA08552.1"/>
    </source>
</evidence>
<dbReference type="OrthoDB" id="412268at2759"/>
<sequence length="481" mass="54181">MISIICYLTILIILQTCYSQYIQYNPDLMLGNNSCGTILGFKYCHSERHIHMNPNLITLAGSFDVCRESGGSGLLITFDVNNSVYYTHCSEWDTSCVEENVWPDIYYPLNVPPAQADCTLCEMSNWSSWETCLSCNNMTQRSRNIITPPAGFNDLCPSNVQYLPCLSNVVCNSCILSHWSEWSICHNSESSSQIRTRQILNSNPCEINLSKTPLKDTKFCIYNPKKCNEELAGTNGLLYRGCQKFTRSGQECVNWLDIDFPAFNYLASIEYSGIGNHNYCRNPISNSSNVPTIWCYVSTNPLIPQLCDPIATDCVISDWSQWSSCSSTCNQGQITRTRIIQSPPYNGGKPCPSELTQSQDCFNIICPINCEVSSWSKWSECNTQCGDGSMVRSRSIITQPSGHGIVCPDLQQLKACKGTECESFWEKNKISIVIFSLLLFLLIVAIIYIIYPSTANSADIYGDEYNPVWENIYWTNRPTDT</sequence>
<dbReference type="InterPro" id="IPR000884">
    <property type="entry name" value="TSP1_rpt"/>
</dbReference>
<gene>
    <name evidence="8" type="ORF">CMU_030410</name>
</gene>
<accession>B6AK11</accession>
<keyword evidence="4" id="KW-0325">Glycoprotein</keyword>
<evidence type="ECO:0000256" key="3">
    <source>
        <dbReference type="ARBA" id="ARBA00023157"/>
    </source>
</evidence>
<dbReference type="PROSITE" id="PS50070">
    <property type="entry name" value="KRINGLE_2"/>
    <property type="match status" value="1"/>
</dbReference>
<keyword evidence="3" id="KW-1015">Disulfide bond</keyword>
<evidence type="ECO:0000313" key="9">
    <source>
        <dbReference type="Proteomes" id="UP000001460"/>
    </source>
</evidence>
<keyword evidence="5" id="KW-1133">Transmembrane helix</keyword>
<feature type="transmembrane region" description="Helical" evidence="5">
    <location>
        <begin position="430"/>
        <end position="451"/>
    </location>
</feature>
<evidence type="ECO:0000256" key="1">
    <source>
        <dbReference type="ARBA" id="ARBA00022572"/>
    </source>
</evidence>
<dbReference type="VEuPathDB" id="CryptoDB:CMU_030410"/>
<dbReference type="Pfam" id="PF00051">
    <property type="entry name" value="Kringle"/>
    <property type="match status" value="1"/>
</dbReference>
<dbReference type="PANTHER" id="PTHR20920:SF5">
    <property type="entry name" value="SMB DOMAIN-CONTAINING PROTEIN"/>
    <property type="match status" value="1"/>
</dbReference>
<dbReference type="InterPro" id="IPR036383">
    <property type="entry name" value="TSP1_rpt_sf"/>
</dbReference>